<dbReference type="STRING" id="371602.SAMN04487984_0971"/>
<dbReference type="AlphaFoldDB" id="A0A1W1YW98"/>
<evidence type="ECO:0000256" key="3">
    <source>
        <dbReference type="ARBA" id="ARBA00012095"/>
    </source>
</evidence>
<organism evidence="7 8">
    <name type="scientific">Aerococcus suis</name>
    <dbReference type="NCBI Taxonomy" id="371602"/>
    <lineage>
        <taxon>Bacteria</taxon>
        <taxon>Bacillati</taxon>
        <taxon>Bacillota</taxon>
        <taxon>Bacilli</taxon>
        <taxon>Lactobacillales</taxon>
        <taxon>Aerococcaceae</taxon>
        <taxon>Aerococcus</taxon>
    </lineage>
</organism>
<evidence type="ECO:0000256" key="4">
    <source>
        <dbReference type="ARBA" id="ARBA00022679"/>
    </source>
</evidence>
<evidence type="ECO:0000259" key="6">
    <source>
        <dbReference type="PROSITE" id="PS51096"/>
    </source>
</evidence>
<dbReference type="PANTHER" id="PTHR38594:SF1">
    <property type="entry name" value="PEP-DEPENDENT DIHYDROXYACETONE KINASE, PHOSPHORYL DONOR SUBUNIT DHAM"/>
    <property type="match status" value="1"/>
</dbReference>
<dbReference type="Gene3D" id="3.40.50.510">
    <property type="entry name" value="Phosphotransferase system, mannose-type IIA component"/>
    <property type="match status" value="1"/>
</dbReference>
<dbReference type="InterPro" id="IPR012844">
    <property type="entry name" value="DhaM_N"/>
</dbReference>
<comment type="subunit">
    <text evidence="5">Homodimer. The dihydroxyacetone kinase complex is composed of a homodimer of DhaM, a homodimer of DhaK and the subunit DhaL.</text>
</comment>
<evidence type="ECO:0000313" key="7">
    <source>
        <dbReference type="EMBL" id="SMC40487.1"/>
    </source>
</evidence>
<dbReference type="EC" id="2.7.1.121" evidence="3"/>
<evidence type="ECO:0000313" key="8">
    <source>
        <dbReference type="Proteomes" id="UP000243884"/>
    </source>
</evidence>
<evidence type="ECO:0000256" key="5">
    <source>
        <dbReference type="ARBA" id="ARBA00046577"/>
    </source>
</evidence>
<gene>
    <name evidence="7" type="ORF">SAMN04487984_0971</name>
</gene>
<dbReference type="OrthoDB" id="7065393at2"/>
<feature type="domain" description="PTS EIIA type-4" evidence="6">
    <location>
        <begin position="1"/>
        <end position="127"/>
    </location>
</feature>
<evidence type="ECO:0000256" key="2">
    <source>
        <dbReference type="ARBA" id="ARBA00002788"/>
    </source>
</evidence>
<name>A0A1W1YW98_9LACT</name>
<dbReference type="GO" id="GO:0016020">
    <property type="term" value="C:membrane"/>
    <property type="evidence" value="ECO:0007669"/>
    <property type="project" value="InterPro"/>
</dbReference>
<dbReference type="Proteomes" id="UP000243884">
    <property type="component" value="Unassembled WGS sequence"/>
</dbReference>
<reference evidence="8" key="1">
    <citation type="submission" date="2017-04" db="EMBL/GenBank/DDBJ databases">
        <authorList>
            <person name="Varghese N."/>
            <person name="Submissions S."/>
        </authorList>
    </citation>
    <scope>NUCLEOTIDE SEQUENCE [LARGE SCALE GENOMIC DNA]</scope>
    <source>
        <strain evidence="8">DSM 21500</strain>
    </source>
</reference>
<dbReference type="GO" id="GO:0009401">
    <property type="term" value="P:phosphoenolpyruvate-dependent sugar phosphotransferase system"/>
    <property type="evidence" value="ECO:0007669"/>
    <property type="project" value="InterPro"/>
</dbReference>
<dbReference type="PANTHER" id="PTHR38594">
    <property type="entry name" value="PEP-DEPENDENT DIHYDROXYACETONE KINASE, PHOSPHORYL DONOR SUBUNIT DHAM"/>
    <property type="match status" value="1"/>
</dbReference>
<dbReference type="InterPro" id="IPR036662">
    <property type="entry name" value="PTS_EIIA_man-typ_sf"/>
</dbReference>
<dbReference type="SUPFAM" id="SSF53062">
    <property type="entry name" value="PTS system fructose IIA component-like"/>
    <property type="match status" value="1"/>
</dbReference>
<dbReference type="RefSeq" id="WP_084099102.1">
    <property type="nucleotide sequence ID" value="NZ_FWXK01000004.1"/>
</dbReference>
<protein>
    <recommendedName>
        <fullName evidence="3">phosphoenolpyruvate--glycerone phosphotransferase</fullName>
        <ecNumber evidence="3">2.7.1.121</ecNumber>
    </recommendedName>
</protein>
<evidence type="ECO:0000256" key="1">
    <source>
        <dbReference type="ARBA" id="ARBA00001113"/>
    </source>
</evidence>
<dbReference type="EMBL" id="FWXK01000004">
    <property type="protein sequence ID" value="SMC40487.1"/>
    <property type="molecule type" value="Genomic_DNA"/>
</dbReference>
<dbReference type="InterPro" id="IPR004701">
    <property type="entry name" value="PTS_EIIA_man-typ"/>
</dbReference>
<keyword evidence="7" id="KW-0418">Kinase</keyword>
<dbReference type="InterPro" id="IPR039643">
    <property type="entry name" value="DhaM"/>
</dbReference>
<comment type="catalytic activity">
    <reaction evidence="1">
        <text>dihydroxyacetone + phosphoenolpyruvate = dihydroxyacetone phosphate + pyruvate</text>
        <dbReference type="Rhea" id="RHEA:18381"/>
        <dbReference type="ChEBI" id="CHEBI:15361"/>
        <dbReference type="ChEBI" id="CHEBI:16016"/>
        <dbReference type="ChEBI" id="CHEBI:57642"/>
        <dbReference type="ChEBI" id="CHEBI:58702"/>
        <dbReference type="EC" id="2.7.1.121"/>
    </reaction>
</comment>
<dbReference type="NCBIfam" id="TIGR02364">
    <property type="entry name" value="dha_pts"/>
    <property type="match status" value="1"/>
</dbReference>
<dbReference type="GO" id="GO:0019563">
    <property type="term" value="P:glycerol catabolic process"/>
    <property type="evidence" value="ECO:0007669"/>
    <property type="project" value="InterPro"/>
</dbReference>
<accession>A0A1W1YW98</accession>
<proteinExistence type="predicted"/>
<sequence>MQTLILVSHSAKITEGIKELITEMVPDADNTFEVIAAGGTEDGEIGTSPMPIVDGIQNAKGDHVYIFTDMGSAVLSSETAIDFLTDEQKEKVTLLESPIVESAYIAAIQSTIGASHDDLLKAIEEQA</sequence>
<dbReference type="PROSITE" id="PS51096">
    <property type="entry name" value="PTS_EIIA_TYPE_4"/>
    <property type="match status" value="1"/>
</dbReference>
<keyword evidence="4" id="KW-0808">Transferase</keyword>
<dbReference type="GO" id="GO:0047324">
    <property type="term" value="F:phosphoenolpyruvate-glycerone phosphotransferase activity"/>
    <property type="evidence" value="ECO:0007669"/>
    <property type="project" value="UniProtKB-EC"/>
</dbReference>
<dbReference type="Pfam" id="PF03610">
    <property type="entry name" value="EIIA-man"/>
    <property type="match status" value="1"/>
</dbReference>
<keyword evidence="8" id="KW-1185">Reference proteome</keyword>
<comment type="function">
    <text evidence="2">Component of the dihydroxyacetone kinase complex, which is responsible for the phosphoenolpyruvate (PEP)-dependent phosphorylation of dihydroxyacetone. DhaM serves as the phosphoryl donor. Is phosphorylated by phosphoenolpyruvate in an EI- and HPr-dependent reaction, and a phosphorelay system on histidine residues finally leads to phosphoryl transfer to DhaL and dihydroxyacetone.</text>
</comment>